<reference evidence="2" key="1">
    <citation type="journal article" date="2020" name="Syst. Appl. Microbiol.">
        <title>Streptomyces alkaliterrae sp. nov., isolated from an alkaline soil, and emended descriptions of Streptomyces alkaliphilus, Streptomyces calidiresistens and Streptomyces durbertensis.</title>
        <authorList>
            <person name="Swiecimska M."/>
            <person name="Golinska P."/>
            <person name="Nouioui I."/>
            <person name="Wypij M."/>
            <person name="Rai M."/>
            <person name="Sangal V."/>
            <person name="Goodfellow M."/>
        </authorList>
    </citation>
    <scope>NUCLEOTIDE SEQUENCE [LARGE SCALE GENOMIC DNA]</scope>
    <source>
        <strain evidence="2">DSM 104538</strain>
    </source>
</reference>
<evidence type="ECO:0000313" key="2">
    <source>
        <dbReference type="Proteomes" id="UP000766698"/>
    </source>
</evidence>
<comment type="caution">
    <text evidence="1">The sequence shown here is derived from an EMBL/GenBank/DDBJ whole genome shotgun (WGS) entry which is preliminary data.</text>
</comment>
<keyword evidence="2" id="KW-1185">Reference proteome</keyword>
<dbReference type="RefSeq" id="WP_182855794.1">
    <property type="nucleotide sequence ID" value="NZ_WMLF01000156.1"/>
</dbReference>
<dbReference type="Proteomes" id="UP000766698">
    <property type="component" value="Unassembled WGS sequence"/>
</dbReference>
<dbReference type="EMBL" id="WMLF01000156">
    <property type="protein sequence ID" value="MBB1244436.1"/>
    <property type="molecule type" value="Genomic_DNA"/>
</dbReference>
<organism evidence="1 2">
    <name type="scientific">Streptomyces durbertensis</name>
    <dbReference type="NCBI Taxonomy" id="2448886"/>
    <lineage>
        <taxon>Bacteria</taxon>
        <taxon>Bacillati</taxon>
        <taxon>Actinomycetota</taxon>
        <taxon>Actinomycetes</taxon>
        <taxon>Kitasatosporales</taxon>
        <taxon>Streptomycetaceae</taxon>
        <taxon>Streptomyces</taxon>
    </lineage>
</organism>
<gene>
    <name evidence="1" type="ORF">GL263_12815</name>
</gene>
<name>A0ABR6EGI2_9ACTN</name>
<proteinExistence type="predicted"/>
<sequence>MSRPLFLIEIERVRWDEFHTTGERSHEVPAALRQMLSGQSEDEVMEGYWGLENVVVVQGQLFSAALPTLEVVLAGLADDLAPDARDAALELAFQIVSGESDEEEVARGNADLGPACRRAAQQGKWLFYRELGTRRRKLAESVLELVEDDKSRLPAFLAALRGKDMPR</sequence>
<accession>A0ABR6EGI2</accession>
<evidence type="ECO:0000313" key="1">
    <source>
        <dbReference type="EMBL" id="MBB1244436.1"/>
    </source>
</evidence>
<protein>
    <submittedName>
        <fullName evidence="1">Uncharacterized protein</fullName>
    </submittedName>
</protein>